<dbReference type="GO" id="GO:0003676">
    <property type="term" value="F:nucleic acid binding"/>
    <property type="evidence" value="ECO:0007669"/>
    <property type="project" value="InterPro"/>
</dbReference>
<evidence type="ECO:0008006" key="4">
    <source>
        <dbReference type="Google" id="ProtNLM"/>
    </source>
</evidence>
<reference evidence="2 3" key="1">
    <citation type="submission" date="2020-05" db="EMBL/GenBank/DDBJ databases">
        <title>Vigna angularis (adzuki bean) Var. LongXiaoDou No. 4 denovo assembly.</title>
        <authorList>
            <person name="Xiang H."/>
        </authorList>
    </citation>
    <scope>NUCLEOTIDE SEQUENCE [LARGE SCALE GENOMIC DNA]</scope>
    <source>
        <tissue evidence="2">Leaf</tissue>
    </source>
</reference>
<dbReference type="Gene3D" id="3.30.70.330">
    <property type="match status" value="1"/>
</dbReference>
<evidence type="ECO:0000313" key="3">
    <source>
        <dbReference type="Proteomes" id="UP000743370"/>
    </source>
</evidence>
<accession>A0A8T0KIH3</accession>
<dbReference type="InterPro" id="IPR012677">
    <property type="entry name" value="Nucleotide-bd_a/b_plait_sf"/>
</dbReference>
<evidence type="ECO:0000256" key="1">
    <source>
        <dbReference type="SAM" id="MobiDB-lite"/>
    </source>
</evidence>
<comment type="caution">
    <text evidence="2">The sequence shown here is derived from an EMBL/GenBank/DDBJ whole genome shotgun (WGS) entry which is preliminary data.</text>
</comment>
<organism evidence="2 3">
    <name type="scientific">Phaseolus angularis</name>
    <name type="common">Azuki bean</name>
    <name type="synonym">Vigna angularis</name>
    <dbReference type="NCBI Taxonomy" id="3914"/>
    <lineage>
        <taxon>Eukaryota</taxon>
        <taxon>Viridiplantae</taxon>
        <taxon>Streptophyta</taxon>
        <taxon>Embryophyta</taxon>
        <taxon>Tracheophyta</taxon>
        <taxon>Spermatophyta</taxon>
        <taxon>Magnoliopsida</taxon>
        <taxon>eudicotyledons</taxon>
        <taxon>Gunneridae</taxon>
        <taxon>Pentapetalae</taxon>
        <taxon>rosids</taxon>
        <taxon>fabids</taxon>
        <taxon>Fabales</taxon>
        <taxon>Fabaceae</taxon>
        <taxon>Papilionoideae</taxon>
        <taxon>50 kb inversion clade</taxon>
        <taxon>NPAAA clade</taxon>
        <taxon>indigoferoid/millettioid clade</taxon>
        <taxon>Phaseoleae</taxon>
        <taxon>Vigna</taxon>
    </lineage>
</organism>
<name>A0A8T0KIH3_PHAAN</name>
<protein>
    <recommendedName>
        <fullName evidence="4">RRM domain-containing protein</fullName>
    </recommendedName>
</protein>
<proteinExistence type="predicted"/>
<dbReference type="EMBL" id="JABFOF010000004">
    <property type="protein sequence ID" value="KAG2399454.1"/>
    <property type="molecule type" value="Genomic_DNA"/>
</dbReference>
<feature type="region of interest" description="Disordered" evidence="1">
    <location>
        <begin position="132"/>
        <end position="183"/>
    </location>
</feature>
<sequence length="183" mass="20680">MRHQPPQQRLRLNKNRFLPSKIIGGGDYTGIQSAEDSRLKDELSNEQAAKRLKFGTMSDVAILASPPQSWDTKDVLKKHFSPFGELSFVELEDVQINDNSQQEAHITFTTRWAAERAFINDLDDHSKEELGNSMDQEVIESDDENKNCETRNGLELVEMEPNEDPQSTTKVSSPKQSLEGSVC</sequence>
<dbReference type="SUPFAM" id="SSF54928">
    <property type="entry name" value="RNA-binding domain, RBD"/>
    <property type="match status" value="1"/>
</dbReference>
<dbReference type="AlphaFoldDB" id="A0A8T0KIH3"/>
<dbReference type="Proteomes" id="UP000743370">
    <property type="component" value="Unassembled WGS sequence"/>
</dbReference>
<feature type="compositionally biased region" description="Polar residues" evidence="1">
    <location>
        <begin position="164"/>
        <end position="183"/>
    </location>
</feature>
<dbReference type="InterPro" id="IPR035979">
    <property type="entry name" value="RBD_domain_sf"/>
</dbReference>
<gene>
    <name evidence="2" type="ORF">HKW66_Vig0080640</name>
</gene>
<evidence type="ECO:0000313" key="2">
    <source>
        <dbReference type="EMBL" id="KAG2399454.1"/>
    </source>
</evidence>